<accession>X1GIJ0</accession>
<evidence type="ECO:0000256" key="1">
    <source>
        <dbReference type="SAM" id="MobiDB-lite"/>
    </source>
</evidence>
<sequence length="235" mass="27168">MLDITKVSTAKIANNSPVIISFGSGLLKFVPNRSIKYKKLKNRTASEIPLNNFIYNNKFVLFYKNKRFFHRRFVMSKKTEEPMKNIKNNENEDKEKEIEPRREEEESGKPIVIKAEAYKTIILYASRYSNQAIPPAEWKEIYGILIGHITDAVVIVERAEALTFGHSTDVQLDERHYGFIESIENKLYEENLGCFIVGWFHSHPGLGLFYSYVDLINHIGFQGKNKDACGLVFDH</sequence>
<reference evidence="3" key="1">
    <citation type="journal article" date="2014" name="Front. Microbiol.">
        <title>High frequency of phylogenetically diverse reductive dehalogenase-homologous genes in deep subseafloor sedimentary metagenomes.</title>
        <authorList>
            <person name="Kawai M."/>
            <person name="Futagami T."/>
            <person name="Toyoda A."/>
            <person name="Takaki Y."/>
            <person name="Nishi S."/>
            <person name="Hori S."/>
            <person name="Arai W."/>
            <person name="Tsubouchi T."/>
            <person name="Morono Y."/>
            <person name="Uchiyama I."/>
            <person name="Ito T."/>
            <person name="Fujiyama A."/>
            <person name="Inagaki F."/>
            <person name="Takami H."/>
        </authorList>
    </citation>
    <scope>NUCLEOTIDE SEQUENCE</scope>
    <source>
        <strain evidence="3">Expedition CK06-06</strain>
    </source>
</reference>
<dbReference type="Pfam" id="PF01398">
    <property type="entry name" value="JAB"/>
    <property type="match status" value="1"/>
</dbReference>
<feature type="region of interest" description="Disordered" evidence="1">
    <location>
        <begin position="84"/>
        <end position="105"/>
    </location>
</feature>
<organism evidence="3">
    <name type="scientific">marine sediment metagenome</name>
    <dbReference type="NCBI Taxonomy" id="412755"/>
    <lineage>
        <taxon>unclassified sequences</taxon>
        <taxon>metagenomes</taxon>
        <taxon>ecological metagenomes</taxon>
    </lineage>
</organism>
<dbReference type="GO" id="GO:0008237">
    <property type="term" value="F:metallopeptidase activity"/>
    <property type="evidence" value="ECO:0007669"/>
    <property type="project" value="InterPro"/>
</dbReference>
<dbReference type="EMBL" id="BARU01023834">
    <property type="protein sequence ID" value="GAH57741.1"/>
    <property type="molecule type" value="Genomic_DNA"/>
</dbReference>
<protein>
    <recommendedName>
        <fullName evidence="2">JAB1/MPN/MOV34 metalloenzyme domain-containing protein</fullName>
    </recommendedName>
</protein>
<dbReference type="InterPro" id="IPR000555">
    <property type="entry name" value="JAMM/MPN+_dom"/>
</dbReference>
<name>X1GIJ0_9ZZZZ</name>
<proteinExistence type="predicted"/>
<feature type="non-terminal residue" evidence="3">
    <location>
        <position position="235"/>
    </location>
</feature>
<dbReference type="AlphaFoldDB" id="X1GIJ0"/>
<feature type="domain" description="JAB1/MPN/MOV34 metalloenzyme" evidence="2">
    <location>
        <begin position="107"/>
        <end position="221"/>
    </location>
</feature>
<dbReference type="Gene3D" id="3.40.140.10">
    <property type="entry name" value="Cytidine Deaminase, domain 2"/>
    <property type="match status" value="1"/>
</dbReference>
<comment type="caution">
    <text evidence="3">The sequence shown here is derived from an EMBL/GenBank/DDBJ whole genome shotgun (WGS) entry which is preliminary data.</text>
</comment>
<dbReference type="SUPFAM" id="SSF102712">
    <property type="entry name" value="JAB1/MPN domain"/>
    <property type="match status" value="1"/>
</dbReference>
<evidence type="ECO:0000313" key="3">
    <source>
        <dbReference type="EMBL" id="GAH57741.1"/>
    </source>
</evidence>
<evidence type="ECO:0000259" key="2">
    <source>
        <dbReference type="Pfam" id="PF01398"/>
    </source>
</evidence>
<gene>
    <name evidence="3" type="ORF">S03H2_38636</name>
</gene>